<proteinExistence type="predicted"/>
<protein>
    <submittedName>
        <fullName evidence="1">Uncharacterized protein</fullName>
    </submittedName>
</protein>
<dbReference type="InParanoid" id="A0A2P6N6L5"/>
<dbReference type="AlphaFoldDB" id="A0A2P6N6L5"/>
<gene>
    <name evidence="1" type="ORF">PROFUN_14523</name>
</gene>
<name>A0A2P6N6L5_9EUKA</name>
<dbReference type="Proteomes" id="UP000241769">
    <property type="component" value="Unassembled WGS sequence"/>
</dbReference>
<organism evidence="1 2">
    <name type="scientific">Planoprotostelium fungivorum</name>
    <dbReference type="NCBI Taxonomy" id="1890364"/>
    <lineage>
        <taxon>Eukaryota</taxon>
        <taxon>Amoebozoa</taxon>
        <taxon>Evosea</taxon>
        <taxon>Variosea</taxon>
        <taxon>Cavosteliida</taxon>
        <taxon>Cavosteliaceae</taxon>
        <taxon>Planoprotostelium</taxon>
    </lineage>
</organism>
<dbReference type="EMBL" id="MDYQ01000178">
    <property type="protein sequence ID" value="PRP79589.1"/>
    <property type="molecule type" value="Genomic_DNA"/>
</dbReference>
<reference evidence="1 2" key="1">
    <citation type="journal article" date="2018" name="Genome Biol. Evol.">
        <title>Multiple Roots of Fruiting Body Formation in Amoebozoa.</title>
        <authorList>
            <person name="Hillmann F."/>
            <person name="Forbes G."/>
            <person name="Novohradska S."/>
            <person name="Ferling I."/>
            <person name="Riege K."/>
            <person name="Groth M."/>
            <person name="Westermann M."/>
            <person name="Marz M."/>
            <person name="Spaller T."/>
            <person name="Winckler T."/>
            <person name="Schaap P."/>
            <person name="Glockner G."/>
        </authorList>
    </citation>
    <scope>NUCLEOTIDE SEQUENCE [LARGE SCALE GENOMIC DNA]</scope>
    <source>
        <strain evidence="1 2">Jena</strain>
    </source>
</reference>
<keyword evidence="2" id="KW-1185">Reference proteome</keyword>
<comment type="caution">
    <text evidence="1">The sequence shown here is derived from an EMBL/GenBank/DDBJ whole genome shotgun (WGS) entry which is preliminary data.</text>
</comment>
<evidence type="ECO:0000313" key="1">
    <source>
        <dbReference type="EMBL" id="PRP79589.1"/>
    </source>
</evidence>
<evidence type="ECO:0000313" key="2">
    <source>
        <dbReference type="Proteomes" id="UP000241769"/>
    </source>
</evidence>
<sequence length="70" mass="7989">MSNSQHYTWICGYATAKNNSRSQFEIEKGKVAPQWDDKPLICDLWSNIPIDLWPACWISVICMNSGILVT</sequence>
<accession>A0A2P6N6L5</accession>